<dbReference type="PANTHER" id="PTHR20835">
    <property type="entry name" value="E3 UBIQUITIN-PROTEIN LIGASE PPP1R11-RELATED"/>
    <property type="match status" value="1"/>
</dbReference>
<name>A0AA36G8P2_9BILA</name>
<dbReference type="Proteomes" id="UP001177023">
    <property type="component" value="Unassembled WGS sequence"/>
</dbReference>
<dbReference type="PANTHER" id="PTHR20835:SF0">
    <property type="entry name" value="E3 UBIQUITIN-PROTEIN LIGASE PPP1R11"/>
    <property type="match status" value="1"/>
</dbReference>
<organism evidence="4 5">
    <name type="scientific">Mesorhabditis spiculigera</name>
    <dbReference type="NCBI Taxonomy" id="96644"/>
    <lineage>
        <taxon>Eukaryota</taxon>
        <taxon>Metazoa</taxon>
        <taxon>Ecdysozoa</taxon>
        <taxon>Nematoda</taxon>
        <taxon>Chromadorea</taxon>
        <taxon>Rhabditida</taxon>
        <taxon>Rhabditina</taxon>
        <taxon>Rhabditomorpha</taxon>
        <taxon>Rhabditoidea</taxon>
        <taxon>Rhabditidae</taxon>
        <taxon>Mesorhabditinae</taxon>
        <taxon>Mesorhabditis</taxon>
    </lineage>
</organism>
<accession>A0AA36G8P2</accession>
<proteinExistence type="predicted"/>
<gene>
    <name evidence="4" type="ORF">MSPICULIGERA_LOCUS17928</name>
</gene>
<feature type="non-terminal residue" evidence="4">
    <location>
        <position position="104"/>
    </location>
</feature>
<dbReference type="GO" id="GO:0008157">
    <property type="term" value="F:protein phosphatase 1 binding"/>
    <property type="evidence" value="ECO:0007669"/>
    <property type="project" value="TreeGrafter"/>
</dbReference>
<dbReference type="Pfam" id="PF07491">
    <property type="entry name" value="PPI_Ypi1"/>
    <property type="match status" value="1"/>
</dbReference>
<dbReference type="EMBL" id="CATQJA010002657">
    <property type="protein sequence ID" value="CAJ0579721.1"/>
    <property type="molecule type" value="Genomic_DNA"/>
</dbReference>
<dbReference type="AlphaFoldDB" id="A0AA36G8P2"/>
<evidence type="ECO:0000256" key="3">
    <source>
        <dbReference type="SAM" id="MobiDB-lite"/>
    </source>
</evidence>
<dbReference type="GO" id="GO:0005634">
    <property type="term" value="C:nucleus"/>
    <property type="evidence" value="ECO:0007669"/>
    <property type="project" value="TreeGrafter"/>
</dbReference>
<reference evidence="4" key="1">
    <citation type="submission" date="2023-06" db="EMBL/GenBank/DDBJ databases">
        <authorList>
            <person name="Delattre M."/>
        </authorList>
    </citation>
    <scope>NUCLEOTIDE SEQUENCE</scope>
    <source>
        <strain evidence="4">AF72</strain>
    </source>
</reference>
<keyword evidence="5" id="KW-1185">Reference proteome</keyword>
<evidence type="ECO:0000313" key="5">
    <source>
        <dbReference type="Proteomes" id="UP001177023"/>
    </source>
</evidence>
<feature type="region of interest" description="Disordered" evidence="3">
    <location>
        <begin position="83"/>
        <end position="104"/>
    </location>
</feature>
<dbReference type="InterPro" id="IPR011107">
    <property type="entry name" value="PPI_Ypi1"/>
</dbReference>
<evidence type="ECO:0000256" key="1">
    <source>
        <dbReference type="ARBA" id="ARBA00021994"/>
    </source>
</evidence>
<protein>
    <recommendedName>
        <fullName evidence="1">E3 ubiquitin-protein ligase PPP1R11</fullName>
    </recommendedName>
    <alternativeName>
        <fullName evidence="2">Protein phosphatase 1 regulatory subunit 11</fullName>
    </alternativeName>
</protein>
<sequence length="104" mass="11858">MSGTATLVPTQVRTREELQTEPLVLRLTSRPEEVERPHVTWAADVVDNEHMGRLKSNCCCIYTKPRQWDDPSTWEQDEHETEHCRGHTLPLPGEQHKGHGSGCC</sequence>
<evidence type="ECO:0000256" key="2">
    <source>
        <dbReference type="ARBA" id="ARBA00031039"/>
    </source>
</evidence>
<evidence type="ECO:0000313" key="4">
    <source>
        <dbReference type="EMBL" id="CAJ0579721.1"/>
    </source>
</evidence>
<dbReference type="GO" id="GO:0004865">
    <property type="term" value="F:protein serine/threonine phosphatase inhibitor activity"/>
    <property type="evidence" value="ECO:0007669"/>
    <property type="project" value="InterPro"/>
</dbReference>
<comment type="caution">
    <text evidence="4">The sequence shown here is derived from an EMBL/GenBank/DDBJ whole genome shotgun (WGS) entry which is preliminary data.</text>
</comment>